<protein>
    <submittedName>
        <fullName evidence="5">MarR family transcriptional regulator</fullName>
    </submittedName>
</protein>
<dbReference type="Proteomes" id="UP000714380">
    <property type="component" value="Unassembled WGS sequence"/>
</dbReference>
<dbReference type="InterPro" id="IPR023187">
    <property type="entry name" value="Tscrpt_reg_MarR-type_CS"/>
</dbReference>
<dbReference type="PANTHER" id="PTHR42756">
    <property type="entry name" value="TRANSCRIPTIONAL REGULATOR, MARR"/>
    <property type="match status" value="1"/>
</dbReference>
<dbReference type="InterPro" id="IPR036388">
    <property type="entry name" value="WH-like_DNA-bd_sf"/>
</dbReference>
<dbReference type="Gene3D" id="1.10.10.10">
    <property type="entry name" value="Winged helix-like DNA-binding domain superfamily/Winged helix DNA-binding domain"/>
    <property type="match status" value="1"/>
</dbReference>
<reference evidence="5 6" key="1">
    <citation type="submission" date="2020-12" db="EMBL/GenBank/DDBJ databases">
        <title>Novel Thalassolituus-related marine hydrocarbonoclastic bacteria mediated algae-derived hydrocarbons mineralization in twilight zone of the northern South China Sea.</title>
        <authorList>
            <person name="Dong C."/>
        </authorList>
    </citation>
    <scope>NUCLEOTIDE SEQUENCE [LARGE SCALE GENOMIC DNA]</scope>
    <source>
        <strain evidence="5 6">IMCC1826</strain>
    </source>
</reference>
<dbReference type="PANTHER" id="PTHR42756:SF1">
    <property type="entry name" value="TRANSCRIPTIONAL REPRESSOR OF EMRAB OPERON"/>
    <property type="match status" value="1"/>
</dbReference>
<keyword evidence="6" id="KW-1185">Reference proteome</keyword>
<dbReference type="EMBL" id="JAEDAH010000005">
    <property type="protein sequence ID" value="MCA6062181.1"/>
    <property type="molecule type" value="Genomic_DNA"/>
</dbReference>
<evidence type="ECO:0000256" key="2">
    <source>
        <dbReference type="ARBA" id="ARBA00023125"/>
    </source>
</evidence>
<evidence type="ECO:0000256" key="1">
    <source>
        <dbReference type="ARBA" id="ARBA00023015"/>
    </source>
</evidence>
<dbReference type="InterPro" id="IPR036390">
    <property type="entry name" value="WH_DNA-bd_sf"/>
</dbReference>
<sequence length="164" mass="18775">MPDSNDHIDFVVSQWRTERPELEPMPMALIGRLKRLTTHLRQHIENQHKSFGLAWGEFDVLATLLRSGKPYCLTPTLLFRSAMLSSGAMTNRLNKLEKQGLIARLPDPEDRRSLLVQLTDSGFELISQAIGEHVDTEAQLLQALSDEEQQQLNQLLKKWLADFE</sequence>
<dbReference type="PRINTS" id="PR00598">
    <property type="entry name" value="HTHMARR"/>
</dbReference>
<keyword evidence="3" id="KW-0804">Transcription</keyword>
<dbReference type="PROSITE" id="PS50995">
    <property type="entry name" value="HTH_MARR_2"/>
    <property type="match status" value="1"/>
</dbReference>
<keyword evidence="2" id="KW-0238">DNA-binding</keyword>
<dbReference type="PROSITE" id="PS01117">
    <property type="entry name" value="HTH_MARR_1"/>
    <property type="match status" value="1"/>
</dbReference>
<evidence type="ECO:0000313" key="5">
    <source>
        <dbReference type="EMBL" id="MCA6062181.1"/>
    </source>
</evidence>
<evidence type="ECO:0000256" key="3">
    <source>
        <dbReference type="ARBA" id="ARBA00023163"/>
    </source>
</evidence>
<dbReference type="SMART" id="SM00347">
    <property type="entry name" value="HTH_MARR"/>
    <property type="match status" value="1"/>
</dbReference>
<dbReference type="Pfam" id="PF01047">
    <property type="entry name" value="MarR"/>
    <property type="match status" value="1"/>
</dbReference>
<evidence type="ECO:0000313" key="6">
    <source>
        <dbReference type="Proteomes" id="UP000714380"/>
    </source>
</evidence>
<dbReference type="SUPFAM" id="SSF46785">
    <property type="entry name" value="Winged helix' DNA-binding domain"/>
    <property type="match status" value="1"/>
</dbReference>
<evidence type="ECO:0000259" key="4">
    <source>
        <dbReference type="PROSITE" id="PS50995"/>
    </source>
</evidence>
<comment type="caution">
    <text evidence="5">The sequence shown here is derived from an EMBL/GenBank/DDBJ whole genome shotgun (WGS) entry which is preliminary data.</text>
</comment>
<dbReference type="RefSeq" id="WP_225670871.1">
    <property type="nucleotide sequence ID" value="NZ_JAEDAH010000005.1"/>
</dbReference>
<dbReference type="InterPro" id="IPR000835">
    <property type="entry name" value="HTH_MarR-typ"/>
</dbReference>
<gene>
    <name evidence="5" type="ORF">I9W95_01030</name>
</gene>
<accession>A0ABS7ZKD7</accession>
<organism evidence="5 6">
    <name type="scientific">Thalassolituus marinus</name>
    <dbReference type="NCBI Taxonomy" id="671053"/>
    <lineage>
        <taxon>Bacteria</taxon>
        <taxon>Pseudomonadati</taxon>
        <taxon>Pseudomonadota</taxon>
        <taxon>Gammaproteobacteria</taxon>
        <taxon>Oceanospirillales</taxon>
        <taxon>Oceanospirillaceae</taxon>
        <taxon>Thalassolituus</taxon>
    </lineage>
</organism>
<keyword evidence="1" id="KW-0805">Transcription regulation</keyword>
<proteinExistence type="predicted"/>
<name>A0ABS7ZKD7_9GAMM</name>
<feature type="domain" description="HTH marR-type" evidence="4">
    <location>
        <begin position="26"/>
        <end position="161"/>
    </location>
</feature>